<feature type="transmembrane region" description="Helical" evidence="2">
    <location>
        <begin position="27"/>
        <end position="46"/>
    </location>
</feature>
<feature type="compositionally biased region" description="Acidic residues" evidence="1">
    <location>
        <begin position="180"/>
        <end position="190"/>
    </location>
</feature>
<name>A0AAV7DTH1_ARIFI</name>
<accession>A0AAV7DTH1</accession>
<dbReference type="EMBL" id="JAINDJ010000008">
    <property type="protein sequence ID" value="KAG9439345.1"/>
    <property type="molecule type" value="Genomic_DNA"/>
</dbReference>
<organism evidence="3 4">
    <name type="scientific">Aristolochia fimbriata</name>
    <name type="common">White veined hardy Dutchman's pipe vine</name>
    <dbReference type="NCBI Taxonomy" id="158543"/>
    <lineage>
        <taxon>Eukaryota</taxon>
        <taxon>Viridiplantae</taxon>
        <taxon>Streptophyta</taxon>
        <taxon>Embryophyta</taxon>
        <taxon>Tracheophyta</taxon>
        <taxon>Spermatophyta</taxon>
        <taxon>Magnoliopsida</taxon>
        <taxon>Magnoliidae</taxon>
        <taxon>Piperales</taxon>
        <taxon>Aristolochiaceae</taxon>
        <taxon>Aristolochia</taxon>
    </lineage>
</organism>
<sequence>MASSSVAAIFQDPKNNPAQKEKKIPTCVYFFSISLSLLSLSFLFLSFRDTKFWFLFSNAIIFFVAGDSDAFSTPKPDLYDEFLKHRSDRSSSTAANYNWVITTSAQNSQQEISTGTARREKKLQMNEKADEEAPKQVANDEKAAVVAVKEGNNVVSTENKDMVAVEEENVGRDHDHDDDQVSCEDEDDCSELSDEELNRRVEEFIRRVNREIRLQQIRERQAAIREQPS</sequence>
<keyword evidence="2" id="KW-0812">Transmembrane</keyword>
<dbReference type="AlphaFoldDB" id="A0AAV7DTH1"/>
<evidence type="ECO:0000256" key="1">
    <source>
        <dbReference type="SAM" id="MobiDB-lite"/>
    </source>
</evidence>
<proteinExistence type="predicted"/>
<dbReference type="InterPro" id="IPR008480">
    <property type="entry name" value="DUF761_pln"/>
</dbReference>
<comment type="caution">
    <text evidence="3">The sequence shown here is derived from an EMBL/GenBank/DDBJ whole genome shotgun (WGS) entry which is preliminary data.</text>
</comment>
<evidence type="ECO:0000313" key="3">
    <source>
        <dbReference type="EMBL" id="KAG9439345.1"/>
    </source>
</evidence>
<gene>
    <name evidence="3" type="ORF">H6P81_019510</name>
</gene>
<keyword evidence="4" id="KW-1185">Reference proteome</keyword>
<evidence type="ECO:0000256" key="2">
    <source>
        <dbReference type="SAM" id="Phobius"/>
    </source>
</evidence>
<dbReference type="PANTHER" id="PTHR35997:SF6">
    <property type="entry name" value="COTTON FIBER PROTEIN"/>
    <property type="match status" value="1"/>
</dbReference>
<feature type="compositionally biased region" description="Basic and acidic residues" evidence="1">
    <location>
        <begin position="168"/>
        <end position="179"/>
    </location>
</feature>
<protein>
    <submittedName>
        <fullName evidence="3">Uncharacterized protein</fullName>
    </submittedName>
</protein>
<keyword evidence="2" id="KW-0472">Membrane</keyword>
<dbReference type="PANTHER" id="PTHR35997">
    <property type="entry name" value="COTTON FIBER PROTEIN-RELATED"/>
    <property type="match status" value="1"/>
</dbReference>
<dbReference type="Proteomes" id="UP000825729">
    <property type="component" value="Unassembled WGS sequence"/>
</dbReference>
<feature type="region of interest" description="Disordered" evidence="1">
    <location>
        <begin position="168"/>
        <end position="190"/>
    </location>
</feature>
<reference evidence="3 4" key="1">
    <citation type="submission" date="2021-07" db="EMBL/GenBank/DDBJ databases">
        <title>The Aristolochia fimbriata genome: insights into angiosperm evolution, floral development and chemical biosynthesis.</title>
        <authorList>
            <person name="Jiao Y."/>
        </authorList>
    </citation>
    <scope>NUCLEOTIDE SEQUENCE [LARGE SCALE GENOMIC DNA]</scope>
    <source>
        <strain evidence="3">IBCAS-2021</strain>
        <tissue evidence="3">Leaf</tissue>
    </source>
</reference>
<keyword evidence="2" id="KW-1133">Transmembrane helix</keyword>
<dbReference type="Pfam" id="PF05553">
    <property type="entry name" value="DUF761"/>
    <property type="match status" value="1"/>
</dbReference>
<evidence type="ECO:0000313" key="4">
    <source>
        <dbReference type="Proteomes" id="UP000825729"/>
    </source>
</evidence>